<reference evidence="4" key="1">
    <citation type="submission" date="2025-08" db="UniProtKB">
        <authorList>
            <consortium name="Ensembl"/>
        </authorList>
    </citation>
    <scope>IDENTIFICATION</scope>
</reference>
<evidence type="ECO:0000256" key="1">
    <source>
        <dbReference type="ARBA" id="ARBA00010597"/>
    </source>
</evidence>
<dbReference type="PRINTS" id="PR02065">
    <property type="entry name" value="PROTEINDPCD"/>
</dbReference>
<dbReference type="Ensembl" id="ENSCPRT00005021997.1">
    <property type="protein sequence ID" value="ENSCPRP00005018791.1"/>
    <property type="gene ID" value="ENSCPRG00005013153.1"/>
</dbReference>
<evidence type="ECO:0000256" key="2">
    <source>
        <dbReference type="ARBA" id="ARBA00020330"/>
    </source>
</evidence>
<evidence type="ECO:0000313" key="5">
    <source>
        <dbReference type="Proteomes" id="UP000594220"/>
    </source>
</evidence>
<gene>
    <name evidence="4" type="primary">DPCD</name>
</gene>
<dbReference type="Proteomes" id="UP000594220">
    <property type="component" value="Unplaced"/>
</dbReference>
<dbReference type="Pfam" id="PF14913">
    <property type="entry name" value="DPCD"/>
    <property type="match status" value="1"/>
</dbReference>
<dbReference type="GO" id="GO:0021670">
    <property type="term" value="P:lateral ventricle development"/>
    <property type="evidence" value="ECO:0007669"/>
    <property type="project" value="Ensembl"/>
</dbReference>
<dbReference type="PANTHER" id="PTHR31921">
    <property type="entry name" value="PROTEIN DPCD"/>
    <property type="match status" value="1"/>
</dbReference>
<dbReference type="GO" id="GO:0005576">
    <property type="term" value="C:extracellular region"/>
    <property type="evidence" value="ECO:0007669"/>
    <property type="project" value="GOC"/>
</dbReference>
<organism evidence="4 5">
    <name type="scientific">Crocodylus porosus</name>
    <name type="common">Saltwater crocodile</name>
    <name type="synonym">Estuarine crocodile</name>
    <dbReference type="NCBI Taxonomy" id="8502"/>
    <lineage>
        <taxon>Eukaryota</taxon>
        <taxon>Metazoa</taxon>
        <taxon>Chordata</taxon>
        <taxon>Craniata</taxon>
        <taxon>Vertebrata</taxon>
        <taxon>Euteleostomi</taxon>
        <taxon>Archelosauria</taxon>
        <taxon>Archosauria</taxon>
        <taxon>Crocodylia</taxon>
        <taxon>Longirostres</taxon>
        <taxon>Crocodylidae</taxon>
        <taxon>Crocodylus</taxon>
    </lineage>
</organism>
<dbReference type="GO" id="GO:0003351">
    <property type="term" value="P:epithelial cilium movement involved in extracellular fluid movement"/>
    <property type="evidence" value="ECO:0007669"/>
    <property type="project" value="Ensembl"/>
</dbReference>
<reference evidence="4" key="2">
    <citation type="submission" date="2025-09" db="UniProtKB">
        <authorList>
            <consortium name="Ensembl"/>
        </authorList>
    </citation>
    <scope>IDENTIFICATION</scope>
</reference>
<dbReference type="GO" id="GO:0030317">
    <property type="term" value="P:flagellated sperm motility"/>
    <property type="evidence" value="ECO:0007669"/>
    <property type="project" value="Ensembl"/>
</dbReference>
<evidence type="ECO:0000313" key="4">
    <source>
        <dbReference type="Ensembl" id="ENSCPRP00005018791.1"/>
    </source>
</evidence>
<feature type="region of interest" description="Disordered" evidence="3">
    <location>
        <begin position="187"/>
        <end position="220"/>
    </location>
</feature>
<dbReference type="AlphaFoldDB" id="A0A7M4F3E1"/>
<accession>A0A7M4F3E1</accession>
<name>A0A7M4F3E1_CROPO</name>
<dbReference type="GO" id="GO:0021678">
    <property type="term" value="P:third ventricle development"/>
    <property type="evidence" value="ECO:0007669"/>
    <property type="project" value="Ensembl"/>
</dbReference>
<evidence type="ECO:0000256" key="3">
    <source>
        <dbReference type="SAM" id="MobiDB-lite"/>
    </source>
</evidence>
<dbReference type="PANTHER" id="PTHR31921:SF1">
    <property type="entry name" value="PROTEIN DPCD"/>
    <property type="match status" value="1"/>
</dbReference>
<dbReference type="GeneTree" id="ENSGT00390000014031"/>
<protein>
    <recommendedName>
        <fullName evidence="2">Protein DPCD</fullName>
    </recommendedName>
</protein>
<dbReference type="GO" id="GO:0007283">
    <property type="term" value="P:spermatogenesis"/>
    <property type="evidence" value="ECO:0007669"/>
    <property type="project" value="Ensembl"/>
</dbReference>
<keyword evidence="5" id="KW-1185">Reference proteome</keyword>
<proteinExistence type="inferred from homology"/>
<sequence>MGTAGPGWAEVVRGARKTAFVRDGRRSVHYALGAGRELVEEYEADSGRLLARRWRETTALGAAGEWAVEVGEPPAPPPALIIRESGCNPLFTRQDTLDSFQWRIRNLPYPAEVYSVTVEQRCCVVRTTNKKYYKKFSIPDLDRYQLPLDAAALSFAHANNTLIITVGSQLCSWPGFTCREAEAGSRVSPGDHSTLAGGQTGPLVPQPGPSWTGQRVWWRD</sequence>
<comment type="similarity">
    <text evidence="1">Belongs to the DPCD family.</text>
</comment>
<dbReference type="GO" id="GO:0007368">
    <property type="term" value="P:determination of left/right symmetry"/>
    <property type="evidence" value="ECO:0007669"/>
    <property type="project" value="Ensembl"/>
</dbReference>
<dbReference type="GO" id="GO:0051649">
    <property type="term" value="P:establishment of localization in cell"/>
    <property type="evidence" value="ECO:0007669"/>
    <property type="project" value="Ensembl"/>
</dbReference>
<dbReference type="InterPro" id="IPR026224">
    <property type="entry name" value="DPCD"/>
</dbReference>